<dbReference type="EnsemblPlants" id="KEH15924">
    <property type="protein sequence ID" value="KEH15924"/>
    <property type="gene ID" value="MTR_0433s0030"/>
</dbReference>
<name>A0A072TEG2_MEDTR</name>
<keyword evidence="3" id="KW-1185">Reference proteome</keyword>
<reference evidence="1 3" key="2">
    <citation type="journal article" date="2014" name="BMC Genomics">
        <title>An improved genome release (version Mt4.0) for the model legume Medicago truncatula.</title>
        <authorList>
            <person name="Tang H."/>
            <person name="Krishnakumar V."/>
            <person name="Bidwell S."/>
            <person name="Rosen B."/>
            <person name="Chan A."/>
            <person name="Zhou S."/>
            <person name="Gentzbittel L."/>
            <person name="Childs K.L."/>
            <person name="Yandell M."/>
            <person name="Gundlach H."/>
            <person name="Mayer K.F."/>
            <person name="Schwartz D.C."/>
            <person name="Town C.D."/>
        </authorList>
    </citation>
    <scope>GENOME REANNOTATION</scope>
    <source>
        <strain evidence="1">A17</strain>
        <strain evidence="2 3">cv. Jemalong A17</strain>
    </source>
</reference>
<protein>
    <submittedName>
        <fullName evidence="1 2">Uncharacterized protein</fullName>
    </submittedName>
</protein>
<accession>A0A072TEG2</accession>
<sequence>MSCDLTKPFCDNDHVYNYPFALMPILNTRHRPCHPCLVQYWACRHFSCYVGGANSI</sequence>
<evidence type="ECO:0000313" key="1">
    <source>
        <dbReference type="EMBL" id="KEH15924.1"/>
    </source>
</evidence>
<dbReference type="AlphaFoldDB" id="A0A072TEG2"/>
<dbReference type="HOGENOM" id="CLU_3017358_0_0_1"/>
<proteinExistence type="predicted"/>
<dbReference type="EMBL" id="KL403158">
    <property type="protein sequence ID" value="KEH15924.1"/>
    <property type="molecule type" value="Genomic_DNA"/>
</dbReference>
<evidence type="ECO:0000313" key="3">
    <source>
        <dbReference type="Proteomes" id="UP000002051"/>
    </source>
</evidence>
<dbReference type="Proteomes" id="UP000002051">
    <property type="component" value="Unassembled WGS sequence"/>
</dbReference>
<organism evidence="1 3">
    <name type="scientific">Medicago truncatula</name>
    <name type="common">Barrel medic</name>
    <name type="synonym">Medicago tribuloides</name>
    <dbReference type="NCBI Taxonomy" id="3880"/>
    <lineage>
        <taxon>Eukaryota</taxon>
        <taxon>Viridiplantae</taxon>
        <taxon>Streptophyta</taxon>
        <taxon>Embryophyta</taxon>
        <taxon>Tracheophyta</taxon>
        <taxon>Spermatophyta</taxon>
        <taxon>Magnoliopsida</taxon>
        <taxon>eudicotyledons</taxon>
        <taxon>Gunneridae</taxon>
        <taxon>Pentapetalae</taxon>
        <taxon>rosids</taxon>
        <taxon>fabids</taxon>
        <taxon>Fabales</taxon>
        <taxon>Fabaceae</taxon>
        <taxon>Papilionoideae</taxon>
        <taxon>50 kb inversion clade</taxon>
        <taxon>NPAAA clade</taxon>
        <taxon>Hologalegina</taxon>
        <taxon>IRL clade</taxon>
        <taxon>Trifolieae</taxon>
        <taxon>Medicago</taxon>
    </lineage>
</organism>
<reference evidence="2" key="3">
    <citation type="submission" date="2015-06" db="UniProtKB">
        <authorList>
            <consortium name="EnsemblPlants"/>
        </authorList>
    </citation>
    <scope>IDENTIFICATION</scope>
    <source>
        <strain evidence="2">cv. Jemalong A17</strain>
    </source>
</reference>
<gene>
    <name evidence="1" type="ORF">MTR_0433s0030</name>
</gene>
<reference evidence="1 3" key="1">
    <citation type="journal article" date="2011" name="Nature">
        <title>The Medicago genome provides insight into the evolution of rhizobial symbioses.</title>
        <authorList>
            <person name="Young N.D."/>
            <person name="Debelle F."/>
            <person name="Oldroyd G.E."/>
            <person name="Geurts R."/>
            <person name="Cannon S.B."/>
            <person name="Udvardi M.K."/>
            <person name="Benedito V.A."/>
            <person name="Mayer K.F."/>
            <person name="Gouzy J."/>
            <person name="Schoof H."/>
            <person name="Van de Peer Y."/>
            <person name="Proost S."/>
            <person name="Cook D.R."/>
            <person name="Meyers B.C."/>
            <person name="Spannagl M."/>
            <person name="Cheung F."/>
            <person name="De Mita S."/>
            <person name="Krishnakumar V."/>
            <person name="Gundlach H."/>
            <person name="Zhou S."/>
            <person name="Mudge J."/>
            <person name="Bharti A.K."/>
            <person name="Murray J.D."/>
            <person name="Naoumkina M.A."/>
            <person name="Rosen B."/>
            <person name="Silverstein K.A."/>
            <person name="Tang H."/>
            <person name="Rombauts S."/>
            <person name="Zhao P.X."/>
            <person name="Zhou P."/>
            <person name="Barbe V."/>
            <person name="Bardou P."/>
            <person name="Bechner M."/>
            <person name="Bellec A."/>
            <person name="Berger A."/>
            <person name="Berges H."/>
            <person name="Bidwell S."/>
            <person name="Bisseling T."/>
            <person name="Choisne N."/>
            <person name="Couloux A."/>
            <person name="Denny R."/>
            <person name="Deshpande S."/>
            <person name="Dai X."/>
            <person name="Doyle J.J."/>
            <person name="Dudez A.M."/>
            <person name="Farmer A.D."/>
            <person name="Fouteau S."/>
            <person name="Franken C."/>
            <person name="Gibelin C."/>
            <person name="Gish J."/>
            <person name="Goldstein S."/>
            <person name="Gonzalez A.J."/>
            <person name="Green P.J."/>
            <person name="Hallab A."/>
            <person name="Hartog M."/>
            <person name="Hua A."/>
            <person name="Humphray S.J."/>
            <person name="Jeong D.H."/>
            <person name="Jing Y."/>
            <person name="Jocker A."/>
            <person name="Kenton S.M."/>
            <person name="Kim D.J."/>
            <person name="Klee K."/>
            <person name="Lai H."/>
            <person name="Lang C."/>
            <person name="Lin S."/>
            <person name="Macmil S.L."/>
            <person name="Magdelenat G."/>
            <person name="Matthews L."/>
            <person name="McCorrison J."/>
            <person name="Monaghan E.L."/>
            <person name="Mun J.H."/>
            <person name="Najar F.Z."/>
            <person name="Nicholson C."/>
            <person name="Noirot C."/>
            <person name="O'Bleness M."/>
            <person name="Paule C.R."/>
            <person name="Poulain J."/>
            <person name="Prion F."/>
            <person name="Qin B."/>
            <person name="Qu C."/>
            <person name="Retzel E.F."/>
            <person name="Riddle C."/>
            <person name="Sallet E."/>
            <person name="Samain S."/>
            <person name="Samson N."/>
            <person name="Sanders I."/>
            <person name="Saurat O."/>
            <person name="Scarpelli C."/>
            <person name="Schiex T."/>
            <person name="Segurens B."/>
            <person name="Severin A.J."/>
            <person name="Sherrier D.J."/>
            <person name="Shi R."/>
            <person name="Sims S."/>
            <person name="Singer S.R."/>
            <person name="Sinharoy S."/>
            <person name="Sterck L."/>
            <person name="Viollet A."/>
            <person name="Wang B.B."/>
            <person name="Wang K."/>
            <person name="Wang M."/>
            <person name="Wang X."/>
            <person name="Warfsmann J."/>
            <person name="Weissenbach J."/>
            <person name="White D.D."/>
            <person name="White J.D."/>
            <person name="Wiley G.B."/>
            <person name="Wincker P."/>
            <person name="Xing Y."/>
            <person name="Yang L."/>
            <person name="Yao Z."/>
            <person name="Ying F."/>
            <person name="Zhai J."/>
            <person name="Zhou L."/>
            <person name="Zuber A."/>
            <person name="Denarie J."/>
            <person name="Dixon R.A."/>
            <person name="May G.D."/>
            <person name="Schwartz D.C."/>
            <person name="Rogers J."/>
            <person name="Quetier F."/>
            <person name="Town C.D."/>
            <person name="Roe B.A."/>
        </authorList>
    </citation>
    <scope>NUCLEOTIDE SEQUENCE [LARGE SCALE GENOMIC DNA]</scope>
    <source>
        <strain evidence="1">A17</strain>
        <strain evidence="2 3">cv. Jemalong A17</strain>
    </source>
</reference>
<evidence type="ECO:0000313" key="2">
    <source>
        <dbReference type="EnsemblPlants" id="KEH15924"/>
    </source>
</evidence>